<dbReference type="Pfam" id="PF00010">
    <property type="entry name" value="HLH"/>
    <property type="match status" value="1"/>
</dbReference>
<dbReference type="Gene3D" id="4.10.280.10">
    <property type="entry name" value="Helix-loop-helix DNA-binding domain"/>
    <property type="match status" value="1"/>
</dbReference>
<name>A0ABR3QFC4_9TREE</name>
<dbReference type="PANTHER" id="PTHR47787:SF1">
    <property type="entry name" value="CENTROMERE-BINDING PROTEIN 1"/>
    <property type="match status" value="1"/>
</dbReference>
<feature type="region of interest" description="Disordered" evidence="1">
    <location>
        <begin position="1"/>
        <end position="44"/>
    </location>
</feature>
<organism evidence="3 4">
    <name type="scientific">Vanrija albida</name>
    <dbReference type="NCBI Taxonomy" id="181172"/>
    <lineage>
        <taxon>Eukaryota</taxon>
        <taxon>Fungi</taxon>
        <taxon>Dikarya</taxon>
        <taxon>Basidiomycota</taxon>
        <taxon>Agaricomycotina</taxon>
        <taxon>Tremellomycetes</taxon>
        <taxon>Trichosporonales</taxon>
        <taxon>Trichosporonaceae</taxon>
        <taxon>Vanrija</taxon>
    </lineage>
</organism>
<dbReference type="InterPro" id="IPR036638">
    <property type="entry name" value="HLH_DNA-bd_sf"/>
</dbReference>
<evidence type="ECO:0000259" key="2">
    <source>
        <dbReference type="PROSITE" id="PS50888"/>
    </source>
</evidence>
<dbReference type="EMBL" id="JBBXJM010000001">
    <property type="protein sequence ID" value="KAL1413182.1"/>
    <property type="molecule type" value="Genomic_DNA"/>
</dbReference>
<feature type="domain" description="BHLH" evidence="2">
    <location>
        <begin position="179"/>
        <end position="229"/>
    </location>
</feature>
<dbReference type="GeneID" id="95981976"/>
<evidence type="ECO:0000256" key="1">
    <source>
        <dbReference type="SAM" id="MobiDB-lite"/>
    </source>
</evidence>
<dbReference type="SMART" id="SM00353">
    <property type="entry name" value="HLH"/>
    <property type="match status" value="1"/>
</dbReference>
<feature type="region of interest" description="Disordered" evidence="1">
    <location>
        <begin position="167"/>
        <end position="190"/>
    </location>
</feature>
<accession>A0ABR3QFC4</accession>
<gene>
    <name evidence="3" type="primary">CBF1</name>
    <name evidence="3" type="ORF">Q8F55_000933</name>
</gene>
<protein>
    <submittedName>
        <fullName evidence="3">Basic helix-loop-helix protein</fullName>
    </submittedName>
</protein>
<evidence type="ECO:0000313" key="3">
    <source>
        <dbReference type="EMBL" id="KAL1413182.1"/>
    </source>
</evidence>
<reference evidence="3 4" key="1">
    <citation type="submission" date="2023-08" db="EMBL/GenBank/DDBJ databases">
        <title>Annotated Genome Sequence of Vanrija albida AlHP1.</title>
        <authorList>
            <person name="Herzog R."/>
        </authorList>
    </citation>
    <scope>NUCLEOTIDE SEQUENCE [LARGE SCALE GENOMIC DNA]</scope>
    <source>
        <strain evidence="3 4">AlHP1</strain>
    </source>
</reference>
<proteinExistence type="predicted"/>
<keyword evidence="4" id="KW-1185">Reference proteome</keyword>
<comment type="caution">
    <text evidence="3">The sequence shown here is derived from an EMBL/GenBank/DDBJ whole genome shotgun (WGS) entry which is preliminary data.</text>
</comment>
<evidence type="ECO:0000313" key="4">
    <source>
        <dbReference type="Proteomes" id="UP001565368"/>
    </source>
</evidence>
<dbReference type="InterPro" id="IPR011598">
    <property type="entry name" value="bHLH_dom"/>
</dbReference>
<dbReference type="PANTHER" id="PTHR47787">
    <property type="entry name" value="CENTROMERE-BINDING PROTEIN 1"/>
    <property type="match status" value="1"/>
</dbReference>
<dbReference type="SUPFAM" id="SSF47459">
    <property type="entry name" value="HLH, helix-loop-helix DNA-binding domain"/>
    <property type="match status" value="1"/>
</dbReference>
<dbReference type="RefSeq" id="XP_069213126.1">
    <property type="nucleotide sequence ID" value="XM_069349582.1"/>
</dbReference>
<dbReference type="PROSITE" id="PS50888">
    <property type="entry name" value="BHLH"/>
    <property type="match status" value="1"/>
</dbReference>
<sequence>MSLATGQGGTSPTNDGGLPSTAAATSPRQTSEDPFANLDPSLHPVTLNSVETEAQNPLTHFAQHVLDDHDGGLLGFNVDGDQGNALFTATGEARFGELLEAADQSERVLEQQATNGAHNDAFNINQLEGGADGAHQEEVGEDGVVKMGRIVGRTKRRRDGEEIVVGPVENGEPIDPIKMKKDSHKEVERRRRENINDGINEIARLVPGGSEKMGKGMLLRRAADYLSDITSKLGRFDEELASKEREKQTIQSELVHSQARLAEEHARSMRFETSWREAEDRAASSQFELDRLKTELEELKTKLAAKEA</sequence>
<feature type="compositionally biased region" description="Basic and acidic residues" evidence="1">
    <location>
        <begin position="175"/>
        <end position="190"/>
    </location>
</feature>
<dbReference type="Proteomes" id="UP001565368">
    <property type="component" value="Unassembled WGS sequence"/>
</dbReference>